<dbReference type="GO" id="GO:0006364">
    <property type="term" value="P:rRNA processing"/>
    <property type="evidence" value="ECO:0007669"/>
    <property type="project" value="TreeGrafter"/>
</dbReference>
<comment type="subcellular location">
    <subcellularLocation>
        <location evidence="5">Nucleus</location>
        <location evidence="5">Nucleolus</location>
    </subcellularLocation>
    <subcellularLocation>
        <location evidence="5">Nucleus</location>
        <location evidence="5">Nucleoplasm</location>
    </subcellularLocation>
</comment>
<dbReference type="InterPro" id="IPR011687">
    <property type="entry name" value="Nop53/GLTSCR2"/>
</dbReference>
<comment type="similarity">
    <text evidence="1 5">Belongs to the NOP53 family.</text>
</comment>
<feature type="compositionally biased region" description="Basic and acidic residues" evidence="7">
    <location>
        <begin position="67"/>
        <end position="80"/>
    </location>
</feature>
<evidence type="ECO:0000313" key="8">
    <source>
        <dbReference type="EMBL" id="EJK76098.1"/>
    </source>
</evidence>
<dbReference type="PANTHER" id="PTHR14211">
    <property type="entry name" value="GLIOMA SUPPRESSOR CANDIDATE REGION GENE 2"/>
    <property type="match status" value="1"/>
</dbReference>
<dbReference type="OrthoDB" id="5072at2759"/>
<dbReference type="GO" id="GO:0005730">
    <property type="term" value="C:nucleolus"/>
    <property type="evidence" value="ECO:0007669"/>
    <property type="project" value="UniProtKB-SubCell"/>
</dbReference>
<evidence type="ECO:0000313" key="9">
    <source>
        <dbReference type="Proteomes" id="UP000266841"/>
    </source>
</evidence>
<evidence type="ECO:0000256" key="3">
    <source>
        <dbReference type="ARBA" id="ARBA00022517"/>
    </source>
</evidence>
<dbReference type="GO" id="GO:0000027">
    <property type="term" value="P:ribosomal large subunit assembly"/>
    <property type="evidence" value="ECO:0007669"/>
    <property type="project" value="UniProtKB-UniRule"/>
</dbReference>
<gene>
    <name evidence="8" type="ORF">THAOC_02153</name>
</gene>
<dbReference type="PANTHER" id="PTHR14211:SF7">
    <property type="entry name" value="RIBOSOME BIOGENESIS PROTEIN NOP53"/>
    <property type="match status" value="1"/>
</dbReference>
<keyword evidence="4 5" id="KW-0539">Nucleus</keyword>
<dbReference type="EMBL" id="AGNL01002536">
    <property type="protein sequence ID" value="EJK76098.1"/>
    <property type="molecule type" value="Genomic_DNA"/>
</dbReference>
<evidence type="ECO:0000256" key="4">
    <source>
        <dbReference type="ARBA" id="ARBA00023242"/>
    </source>
</evidence>
<feature type="coiled-coil region" evidence="6">
    <location>
        <begin position="326"/>
        <end position="356"/>
    </location>
</feature>
<dbReference type="Pfam" id="PF07767">
    <property type="entry name" value="Nop53"/>
    <property type="match status" value="1"/>
</dbReference>
<name>K0TBJ2_THAOC</name>
<comment type="function">
    <text evidence="5">May play a role in ribosome biogenesis.</text>
</comment>
<dbReference type="PIRSF" id="PIRSF017302">
    <property type="entry name" value="Gltscr2"/>
    <property type="match status" value="1"/>
</dbReference>
<dbReference type="AlphaFoldDB" id="K0TBJ2"/>
<protein>
    <recommendedName>
        <fullName evidence="2 5">Ribosome biogenesis protein NOP53</fullName>
    </recommendedName>
</protein>
<dbReference type="Proteomes" id="UP000266841">
    <property type="component" value="Unassembled WGS sequence"/>
</dbReference>
<evidence type="ECO:0000256" key="5">
    <source>
        <dbReference type="PIRNR" id="PIRNR017302"/>
    </source>
</evidence>
<evidence type="ECO:0000256" key="1">
    <source>
        <dbReference type="ARBA" id="ARBA00008838"/>
    </source>
</evidence>
<accession>K0TBJ2</accession>
<feature type="region of interest" description="Disordered" evidence="7">
    <location>
        <begin position="52"/>
        <end position="80"/>
    </location>
</feature>
<keyword evidence="3 5" id="KW-0690">Ribosome biogenesis</keyword>
<dbReference type="eggNOG" id="ENOG502S9EB">
    <property type="taxonomic scope" value="Eukaryota"/>
</dbReference>
<evidence type="ECO:0000256" key="7">
    <source>
        <dbReference type="SAM" id="MobiDB-lite"/>
    </source>
</evidence>
<proteinExistence type="inferred from homology"/>
<keyword evidence="9" id="KW-1185">Reference proteome</keyword>
<reference evidence="8 9" key="1">
    <citation type="journal article" date="2012" name="Genome Biol.">
        <title>Genome and low-iron response of an oceanic diatom adapted to chronic iron limitation.</title>
        <authorList>
            <person name="Lommer M."/>
            <person name="Specht M."/>
            <person name="Roy A.S."/>
            <person name="Kraemer L."/>
            <person name="Andreson R."/>
            <person name="Gutowska M.A."/>
            <person name="Wolf J."/>
            <person name="Bergner S.V."/>
            <person name="Schilhabel M.B."/>
            <person name="Klostermeier U.C."/>
            <person name="Beiko R.G."/>
            <person name="Rosenstiel P."/>
            <person name="Hippler M."/>
            <person name="Laroche J."/>
        </authorList>
    </citation>
    <scope>NUCLEOTIDE SEQUENCE [LARGE SCALE GENOMIC DNA]</scope>
    <source>
        <strain evidence="8 9">CCMP1005</strain>
    </source>
</reference>
<dbReference type="OMA" id="GNLWKEW"/>
<keyword evidence="6" id="KW-0175">Coiled coil</keyword>
<dbReference type="GO" id="GO:0008097">
    <property type="term" value="F:5S rRNA binding"/>
    <property type="evidence" value="ECO:0007669"/>
    <property type="project" value="TreeGrafter"/>
</dbReference>
<feature type="region of interest" description="Disordered" evidence="7">
    <location>
        <begin position="123"/>
        <end position="144"/>
    </location>
</feature>
<evidence type="ECO:0000256" key="2">
    <source>
        <dbReference type="ARBA" id="ARBA00018339"/>
    </source>
</evidence>
<comment type="caution">
    <text evidence="8">The sequence shown here is derived from an EMBL/GenBank/DDBJ whole genome shotgun (WGS) entry which is preliminary data.</text>
</comment>
<organism evidence="8 9">
    <name type="scientific">Thalassiosira oceanica</name>
    <name type="common">Marine diatom</name>
    <dbReference type="NCBI Taxonomy" id="159749"/>
    <lineage>
        <taxon>Eukaryota</taxon>
        <taxon>Sar</taxon>
        <taxon>Stramenopiles</taxon>
        <taxon>Ochrophyta</taxon>
        <taxon>Bacillariophyta</taxon>
        <taxon>Coscinodiscophyceae</taxon>
        <taxon>Thalassiosirophycidae</taxon>
        <taxon>Thalassiosirales</taxon>
        <taxon>Thalassiosiraceae</taxon>
        <taxon>Thalassiosira</taxon>
    </lineage>
</organism>
<dbReference type="GO" id="GO:0005654">
    <property type="term" value="C:nucleoplasm"/>
    <property type="evidence" value="ECO:0007669"/>
    <property type="project" value="UniProtKB-SubCell"/>
</dbReference>
<sequence length="448" mass="50478">MGKRSKSGAGSKAKKRIGETYEELKEAQIERSEQVRTEAQADETLFVLDTARKETAASNRAKHLRAKKEESKKRKLEASDRIKNKVKRIIDTHGQEGAIALAEKGRKRLDQKRIRKHITATAGNPTFDLWSDPPAATSKRQTVRICGKKAASGTAPVEIVPAEESVPPASRPNDDLYNLPAQPAPKLSNKQLKARRNAELAAPNKLAVEVAHPGQSYHPDKEHHQDAIGEALSIEIRRNEALDYKRKPISDGMSQFTKEFIINNSDEDDSSDDEDDTATNVSTKIIKRKEKLTRAQRNKQKRVKAEETALKERRERKKFMHQVHEVKKTSKEVRQAEEEQRQRNEELAKLKHEKKARPLGKNVWEKISQDSPIDAPTLPVALTGEIRSGKEGGGLRTLAPKGSLVTDRLESMVARNMIAKKKTEVRKRVQGKRRKNRIGVKGTEFLLV</sequence>
<evidence type="ECO:0000256" key="6">
    <source>
        <dbReference type="SAM" id="Coils"/>
    </source>
</evidence>
<feature type="region of interest" description="Disordered" evidence="7">
    <location>
        <begin position="158"/>
        <end position="195"/>
    </location>
</feature>